<dbReference type="GO" id="GO:0008237">
    <property type="term" value="F:metallopeptidase activity"/>
    <property type="evidence" value="ECO:0007669"/>
    <property type="project" value="InterPro"/>
</dbReference>
<dbReference type="EMBL" id="JAAPAO010000033">
    <property type="protein sequence ID" value="KAF4676515.1"/>
    <property type="molecule type" value="Genomic_DNA"/>
</dbReference>
<feature type="domain" description="JAB1/MPN/MOV34 metalloenzyme" evidence="2">
    <location>
        <begin position="58"/>
        <end position="129"/>
    </location>
</feature>
<dbReference type="Pfam" id="PF01398">
    <property type="entry name" value="JAB"/>
    <property type="match status" value="1"/>
</dbReference>
<gene>
    <name evidence="3" type="primary">COPS5</name>
    <name evidence="3" type="ORF">FOL47_005951</name>
</gene>
<dbReference type="PANTHER" id="PTHR10410">
    <property type="entry name" value="EUKARYOTIC TRANSLATION INITIATION FACTOR 3 -RELATED"/>
    <property type="match status" value="1"/>
</dbReference>
<dbReference type="InterPro" id="IPR050242">
    <property type="entry name" value="JAMM_MPN+_peptidase_M67A"/>
</dbReference>
<dbReference type="Gene3D" id="3.40.140.10">
    <property type="entry name" value="Cytidine Deaminase, domain 2"/>
    <property type="match status" value="2"/>
</dbReference>
<accession>A0A7J6MY25</accession>
<evidence type="ECO:0000259" key="2">
    <source>
        <dbReference type="Pfam" id="PF01398"/>
    </source>
</evidence>
<keyword evidence="4" id="KW-1185">Reference proteome</keyword>
<protein>
    <submittedName>
        <fullName evidence="3">COP9 signalosome complex subunit 5</fullName>
    </submittedName>
</protein>
<proteinExistence type="predicted"/>
<name>A0A7J6MY25_PERCH</name>
<comment type="caution">
    <text evidence="3">The sequence shown here is derived from an EMBL/GenBank/DDBJ whole genome shotgun (WGS) entry which is preliminary data.</text>
</comment>
<dbReference type="AlphaFoldDB" id="A0A7J6MY25"/>
<dbReference type="OrthoDB" id="10266268at2759"/>
<feature type="compositionally biased region" description="Polar residues" evidence="1">
    <location>
        <begin position="278"/>
        <end position="293"/>
    </location>
</feature>
<evidence type="ECO:0000313" key="4">
    <source>
        <dbReference type="Proteomes" id="UP000591131"/>
    </source>
</evidence>
<evidence type="ECO:0000313" key="3">
    <source>
        <dbReference type="EMBL" id="KAF4676515.1"/>
    </source>
</evidence>
<reference evidence="3 4" key="1">
    <citation type="submission" date="2020-04" db="EMBL/GenBank/DDBJ databases">
        <title>Perkinsus chesapeaki whole genome sequence.</title>
        <authorList>
            <person name="Bogema D.R."/>
        </authorList>
    </citation>
    <scope>NUCLEOTIDE SEQUENCE [LARGE SCALE GENOMIC DNA]</scope>
    <source>
        <strain evidence="3">ATCC PRA-425</strain>
    </source>
</reference>
<sequence length="365" mass="39155">MATINTSQCHTHFEGLCKGIGDNRALAKDLQDVYAPVSVDEQERLHTTKPWKSDPNFFKKARITANAVVKMVTHVASGGDIEVMGLMQGRIVGNDFIITDAFPLPVEGTETRVNAGAAANEFMINFVESNETQVSNDNRANEPFVAVVIDPVKTTSQRRIEIGAFRTYEKSSSAPSGTAADGAARVVGNIPLDKVQDFGAHANSYYALQVEYLKSPLDNLILSKLSNSSWGQGFSSTTTTTTADQQLPYLRKLVADAGAKTAASLEEITADRGRIAGASSTSKDITTTEQQQHQHSDIGGGIEEQGGDHGSMDNGQKPGGERHSKKHKSSSSSGSIAVPLAGRGPKGRHQRRNIELQNGIHEQLA</sequence>
<organism evidence="3 4">
    <name type="scientific">Perkinsus chesapeaki</name>
    <name type="common">Clam parasite</name>
    <name type="synonym">Perkinsus andrewsi</name>
    <dbReference type="NCBI Taxonomy" id="330153"/>
    <lineage>
        <taxon>Eukaryota</taxon>
        <taxon>Sar</taxon>
        <taxon>Alveolata</taxon>
        <taxon>Perkinsozoa</taxon>
        <taxon>Perkinsea</taxon>
        <taxon>Perkinsida</taxon>
        <taxon>Perkinsidae</taxon>
        <taxon>Perkinsus</taxon>
    </lineage>
</organism>
<feature type="region of interest" description="Disordered" evidence="1">
    <location>
        <begin position="274"/>
        <end position="365"/>
    </location>
</feature>
<dbReference type="Proteomes" id="UP000591131">
    <property type="component" value="Unassembled WGS sequence"/>
</dbReference>
<dbReference type="InterPro" id="IPR000555">
    <property type="entry name" value="JAMM/MPN+_dom"/>
</dbReference>
<evidence type="ECO:0000256" key="1">
    <source>
        <dbReference type="SAM" id="MobiDB-lite"/>
    </source>
</evidence>